<feature type="region of interest" description="Disordered" evidence="1">
    <location>
        <begin position="299"/>
        <end position="429"/>
    </location>
</feature>
<feature type="compositionally biased region" description="Basic residues" evidence="1">
    <location>
        <begin position="576"/>
        <end position="594"/>
    </location>
</feature>
<dbReference type="SMART" id="SM00027">
    <property type="entry name" value="EH"/>
    <property type="match status" value="1"/>
</dbReference>
<feature type="region of interest" description="Disordered" evidence="1">
    <location>
        <begin position="227"/>
        <end position="279"/>
    </location>
</feature>
<dbReference type="InterPro" id="IPR000261">
    <property type="entry name" value="EH_dom"/>
</dbReference>
<comment type="caution">
    <text evidence="3">The sequence shown here is derived from an EMBL/GenBank/DDBJ whole genome shotgun (WGS) entry which is preliminary data.</text>
</comment>
<reference evidence="3 4" key="2">
    <citation type="journal article" date="2014" name="J. Gen. Appl. Microbiol.">
        <title>The early diverging ascomycetous budding yeast Saitoella complicata has three histone deacetylases belonging to the Clr6, Hos2, and Rpd3 lineages.</title>
        <authorList>
            <person name="Nishida H."/>
            <person name="Matsumoto T."/>
            <person name="Kondo S."/>
            <person name="Hamamoto M."/>
            <person name="Yoshikawa H."/>
        </authorList>
    </citation>
    <scope>NUCLEOTIDE SEQUENCE [LARGE SCALE GENOMIC DNA]</scope>
    <source>
        <strain evidence="3 4">NRRL Y-17804</strain>
    </source>
</reference>
<feature type="region of interest" description="Disordered" evidence="1">
    <location>
        <begin position="575"/>
        <end position="594"/>
    </location>
</feature>
<evidence type="ECO:0000313" key="4">
    <source>
        <dbReference type="Proteomes" id="UP000033140"/>
    </source>
</evidence>
<dbReference type="OMA" id="NMHHEGD"/>
<proteinExistence type="predicted"/>
<evidence type="ECO:0000256" key="1">
    <source>
        <dbReference type="SAM" id="MobiDB-lite"/>
    </source>
</evidence>
<dbReference type="Proteomes" id="UP000033140">
    <property type="component" value="Unassembled WGS sequence"/>
</dbReference>
<gene>
    <name evidence="3" type="ORF">G7K_0072-t1</name>
</gene>
<feature type="compositionally biased region" description="Low complexity" evidence="1">
    <location>
        <begin position="248"/>
        <end position="272"/>
    </location>
</feature>
<evidence type="ECO:0000313" key="3">
    <source>
        <dbReference type="EMBL" id="GAO45823.1"/>
    </source>
</evidence>
<feature type="compositionally biased region" description="Polar residues" evidence="1">
    <location>
        <begin position="353"/>
        <end position="379"/>
    </location>
</feature>
<dbReference type="InterPro" id="IPR011992">
    <property type="entry name" value="EF-hand-dom_pair"/>
</dbReference>
<sequence length="594" mass="64287">MSVRDRVQAMDAVSLAAATRDSNSTIHTMPSIQRAHSSASFIQHTIDQRAHALDSSGAGTAALNAAKLSYSRHPPEKRSTISATAAASLRAAQPMTAAARSKKIVTKPIVDEARVTANGALSGAAKAMGHTTRLQDRPVNVRAPATNALSAARTSTQSHFVPARNVHLMSPPVTPRLRNVSDPVASINIIPATPTVERGSSTLYGGHDGLQSRRTSVSSVASVWINESSDPNRKPHAPTYPVTETHRAISTSSSASRTAASVSPASTSATDSQPAPAAPSIQYSLAPSLASRPIYLTQTNSTPALPTSSSHPTSPSTGQQDSTSKVFLRPYPEYKQSKPLKPRSIITPPSPPQLISRNSSEAASLAFQRTSTTQASRSPSPLRRQSIGTSTPRRVSIPRTLRKPSPDDHGQQTPGGNWKQKSRSTVTEEERKRYEGIWAANKIKVSSLLNQDPDGEASRKSMETSVSGITAVDDSTWDEDTIDPLVLRGLWNRSRLPNANLAQIFALVHTASPFEHQHAILPGYLSREEFLVGMWLIDGMLAGKKLPKEVAKEVWESVGWLSELRIKDKWLDGTGKSKHKKHHKLLRLHHHKRH</sequence>
<feature type="domain" description="EH" evidence="2">
    <location>
        <begin position="469"/>
        <end position="560"/>
    </location>
</feature>
<feature type="compositionally biased region" description="Low complexity" evidence="1">
    <location>
        <begin position="301"/>
        <end position="317"/>
    </location>
</feature>
<keyword evidence="4" id="KW-1185">Reference proteome</keyword>
<dbReference type="STRING" id="698492.A0A0E9N7N5"/>
<accession>A0A0E9N7N5</accession>
<dbReference type="Gene3D" id="1.10.238.10">
    <property type="entry name" value="EF-hand"/>
    <property type="match status" value="1"/>
</dbReference>
<name>A0A0E9N7N5_SAICN</name>
<organism evidence="3 4">
    <name type="scientific">Saitoella complicata (strain BCRC 22490 / CBS 7301 / JCM 7358 / NBRC 10748 / NRRL Y-17804)</name>
    <dbReference type="NCBI Taxonomy" id="698492"/>
    <lineage>
        <taxon>Eukaryota</taxon>
        <taxon>Fungi</taxon>
        <taxon>Dikarya</taxon>
        <taxon>Ascomycota</taxon>
        <taxon>Taphrinomycotina</taxon>
        <taxon>Taphrinomycotina incertae sedis</taxon>
        <taxon>Saitoella</taxon>
    </lineage>
</organism>
<dbReference type="EMBL" id="BACD03000001">
    <property type="protein sequence ID" value="GAO45823.1"/>
    <property type="molecule type" value="Genomic_DNA"/>
</dbReference>
<dbReference type="SUPFAM" id="SSF47473">
    <property type="entry name" value="EF-hand"/>
    <property type="match status" value="1"/>
</dbReference>
<dbReference type="AlphaFoldDB" id="A0A0E9N7N5"/>
<reference evidence="3 4" key="1">
    <citation type="journal article" date="2011" name="J. Gen. Appl. Microbiol.">
        <title>Draft genome sequencing of the enigmatic yeast Saitoella complicata.</title>
        <authorList>
            <person name="Nishida H."/>
            <person name="Hamamoto M."/>
            <person name="Sugiyama J."/>
        </authorList>
    </citation>
    <scope>NUCLEOTIDE SEQUENCE [LARGE SCALE GENOMIC DNA]</scope>
    <source>
        <strain evidence="3 4">NRRL Y-17804</strain>
    </source>
</reference>
<reference evidence="3 4" key="3">
    <citation type="journal article" date="2015" name="Genome Announc.">
        <title>Draft Genome Sequence of the Archiascomycetous Yeast Saitoella complicata.</title>
        <authorList>
            <person name="Yamauchi K."/>
            <person name="Kondo S."/>
            <person name="Hamamoto M."/>
            <person name="Takahashi Y."/>
            <person name="Ogura Y."/>
            <person name="Hayashi T."/>
            <person name="Nishida H."/>
        </authorList>
    </citation>
    <scope>NUCLEOTIDE SEQUENCE [LARGE SCALE GENOMIC DNA]</scope>
    <source>
        <strain evidence="3 4">NRRL Y-17804</strain>
    </source>
</reference>
<evidence type="ECO:0000259" key="2">
    <source>
        <dbReference type="SMART" id="SM00027"/>
    </source>
</evidence>
<protein>
    <recommendedName>
        <fullName evidence="2">EH domain-containing protein</fullName>
    </recommendedName>
</protein>